<reference evidence="1" key="1">
    <citation type="submission" date="2021-06" db="EMBL/GenBank/DDBJ databases">
        <authorList>
            <person name="Kallberg Y."/>
            <person name="Tangrot J."/>
            <person name="Rosling A."/>
        </authorList>
    </citation>
    <scope>NUCLEOTIDE SEQUENCE</scope>
    <source>
        <strain evidence="1">CL356</strain>
    </source>
</reference>
<accession>A0ACA9KHS0</accession>
<sequence length="61" mass="6507">MSKIKIKALKAVGSTQSCLTQLLAHINDPLQIKNAAANFRNVKACEKSTAALSPQCVILVI</sequence>
<gene>
    <name evidence="1" type="ORF">ACOLOM_LOCUS1706</name>
</gene>
<keyword evidence="2" id="KW-1185">Reference proteome</keyword>
<evidence type="ECO:0000313" key="1">
    <source>
        <dbReference type="EMBL" id="CAG8473797.1"/>
    </source>
</evidence>
<proteinExistence type="predicted"/>
<dbReference type="Proteomes" id="UP000789525">
    <property type="component" value="Unassembled WGS sequence"/>
</dbReference>
<evidence type="ECO:0000313" key="2">
    <source>
        <dbReference type="Proteomes" id="UP000789525"/>
    </source>
</evidence>
<organism evidence="1 2">
    <name type="scientific">Acaulospora colombiana</name>
    <dbReference type="NCBI Taxonomy" id="27376"/>
    <lineage>
        <taxon>Eukaryota</taxon>
        <taxon>Fungi</taxon>
        <taxon>Fungi incertae sedis</taxon>
        <taxon>Mucoromycota</taxon>
        <taxon>Glomeromycotina</taxon>
        <taxon>Glomeromycetes</taxon>
        <taxon>Diversisporales</taxon>
        <taxon>Acaulosporaceae</taxon>
        <taxon>Acaulospora</taxon>
    </lineage>
</organism>
<dbReference type="EMBL" id="CAJVPT010002037">
    <property type="protein sequence ID" value="CAG8473797.1"/>
    <property type="molecule type" value="Genomic_DNA"/>
</dbReference>
<protein>
    <submittedName>
        <fullName evidence="1">15808_t:CDS:1</fullName>
    </submittedName>
</protein>
<name>A0ACA9KHS0_9GLOM</name>
<comment type="caution">
    <text evidence="1">The sequence shown here is derived from an EMBL/GenBank/DDBJ whole genome shotgun (WGS) entry which is preliminary data.</text>
</comment>